<dbReference type="Proteomes" id="UP000294678">
    <property type="component" value="Unassembled WGS sequence"/>
</dbReference>
<dbReference type="AlphaFoldDB" id="A0AA46E0M9"/>
<evidence type="ECO:0000313" key="1">
    <source>
        <dbReference type="EMBL" id="TDT72584.1"/>
    </source>
</evidence>
<sequence length="120" mass="14108">MAIVKFYPKGGMKPLFALKLVDTFNKIIQELGIEKAEEIIKIALNINKNRIIDIREVEDSNGDISFIVILYDFISKYKRPKTSIPQTEEGFFDFNIYQLDFNRTIDIEKIIKDQKKYLIK</sequence>
<organism evidence="1 2">
    <name type="scientific">Hypnocyclicus thermotrophus</name>
    <dbReference type="NCBI Taxonomy" id="1627895"/>
    <lineage>
        <taxon>Bacteria</taxon>
        <taxon>Fusobacteriati</taxon>
        <taxon>Fusobacteriota</taxon>
        <taxon>Fusobacteriia</taxon>
        <taxon>Fusobacteriales</taxon>
        <taxon>Fusobacteriaceae</taxon>
        <taxon>Hypnocyclicus</taxon>
    </lineage>
</organism>
<dbReference type="EMBL" id="SOBG01000001">
    <property type="protein sequence ID" value="TDT72584.1"/>
    <property type="molecule type" value="Genomic_DNA"/>
</dbReference>
<name>A0AA46E0M9_9FUSO</name>
<dbReference type="RefSeq" id="WP_134112295.1">
    <property type="nucleotide sequence ID" value="NZ_SOBG01000001.1"/>
</dbReference>
<keyword evidence="2" id="KW-1185">Reference proteome</keyword>
<protein>
    <submittedName>
        <fullName evidence="1">Uncharacterized protein</fullName>
    </submittedName>
</protein>
<reference evidence="1 2" key="1">
    <citation type="submission" date="2019-03" db="EMBL/GenBank/DDBJ databases">
        <title>Genomic Encyclopedia of Type Strains, Phase IV (KMG-IV): sequencing the most valuable type-strain genomes for metagenomic binning, comparative biology and taxonomic classification.</title>
        <authorList>
            <person name="Goeker M."/>
        </authorList>
    </citation>
    <scope>NUCLEOTIDE SEQUENCE [LARGE SCALE GENOMIC DNA]</scope>
    <source>
        <strain evidence="1 2">DSM 100055</strain>
    </source>
</reference>
<accession>A0AA46E0M9</accession>
<evidence type="ECO:0000313" key="2">
    <source>
        <dbReference type="Proteomes" id="UP000294678"/>
    </source>
</evidence>
<gene>
    <name evidence="1" type="ORF">EV215_0394</name>
</gene>
<comment type="caution">
    <text evidence="1">The sequence shown here is derived from an EMBL/GenBank/DDBJ whole genome shotgun (WGS) entry which is preliminary data.</text>
</comment>
<proteinExistence type="predicted"/>